<organism evidence="2 3">
    <name type="scientific">Candidatus Nealsonbacteria bacterium CG08_land_8_20_14_0_20_36_22</name>
    <dbReference type="NCBI Taxonomy" id="1974704"/>
    <lineage>
        <taxon>Bacteria</taxon>
        <taxon>Candidatus Nealsoniibacteriota</taxon>
    </lineage>
</organism>
<name>A0A2H0YNV1_9BACT</name>
<sequence length="102" mass="11873">MTKINQTIKNLKKYNPEKIILFGSYAWGKPTEDSDIDILIIKKTKKNPYKRIPEARKYLHGINHAFDILVMNPEEVKKRLILGDSFIEEIIKKGRILYGSAK</sequence>
<protein>
    <submittedName>
        <fullName evidence="2">DNA polymerase III subunit beta</fullName>
    </submittedName>
</protein>
<comment type="caution">
    <text evidence="2">The sequence shown here is derived from an EMBL/GenBank/DDBJ whole genome shotgun (WGS) entry which is preliminary data.</text>
</comment>
<accession>A0A2H0YNV1</accession>
<dbReference type="SUPFAM" id="SSF81301">
    <property type="entry name" value="Nucleotidyltransferase"/>
    <property type="match status" value="1"/>
</dbReference>
<dbReference type="PANTHER" id="PTHR33933">
    <property type="entry name" value="NUCLEOTIDYLTRANSFERASE"/>
    <property type="match status" value="1"/>
</dbReference>
<dbReference type="InterPro" id="IPR052548">
    <property type="entry name" value="Type_VII_TA_antitoxin"/>
</dbReference>
<dbReference type="Pfam" id="PF18765">
    <property type="entry name" value="Polbeta"/>
    <property type="match status" value="1"/>
</dbReference>
<dbReference type="EMBL" id="PEYC01000048">
    <property type="protein sequence ID" value="PIS39949.1"/>
    <property type="molecule type" value="Genomic_DNA"/>
</dbReference>
<dbReference type="PANTHER" id="PTHR33933:SF1">
    <property type="entry name" value="PROTEIN ADENYLYLTRANSFERASE MNTA-RELATED"/>
    <property type="match status" value="1"/>
</dbReference>
<evidence type="ECO:0000313" key="2">
    <source>
        <dbReference type="EMBL" id="PIS39949.1"/>
    </source>
</evidence>
<gene>
    <name evidence="2" type="ORF">COT32_02380</name>
</gene>
<reference evidence="3" key="1">
    <citation type="submission" date="2017-09" db="EMBL/GenBank/DDBJ databases">
        <title>Depth-based differentiation of microbial function through sediment-hosted aquifers and enrichment of novel symbionts in the deep terrestrial subsurface.</title>
        <authorList>
            <person name="Probst A.J."/>
            <person name="Ladd B."/>
            <person name="Jarett J.K."/>
            <person name="Geller-Mcgrath D.E."/>
            <person name="Sieber C.M.K."/>
            <person name="Emerson J.B."/>
            <person name="Anantharaman K."/>
            <person name="Thomas B.C."/>
            <person name="Malmstrom R."/>
            <person name="Stieglmeier M."/>
            <person name="Klingl A."/>
            <person name="Woyke T."/>
            <person name="Ryan C.M."/>
            <person name="Banfield J.F."/>
        </authorList>
    </citation>
    <scope>NUCLEOTIDE SEQUENCE [LARGE SCALE GENOMIC DNA]</scope>
</reference>
<dbReference type="CDD" id="cd05403">
    <property type="entry name" value="NT_KNTase_like"/>
    <property type="match status" value="1"/>
</dbReference>
<dbReference type="InterPro" id="IPR043519">
    <property type="entry name" value="NT_sf"/>
</dbReference>
<proteinExistence type="predicted"/>
<dbReference type="InterPro" id="IPR041633">
    <property type="entry name" value="Polbeta"/>
</dbReference>
<dbReference type="Proteomes" id="UP000231472">
    <property type="component" value="Unassembled WGS sequence"/>
</dbReference>
<evidence type="ECO:0000313" key="3">
    <source>
        <dbReference type="Proteomes" id="UP000231472"/>
    </source>
</evidence>
<dbReference type="AlphaFoldDB" id="A0A2H0YNV1"/>
<evidence type="ECO:0000259" key="1">
    <source>
        <dbReference type="Pfam" id="PF18765"/>
    </source>
</evidence>
<feature type="domain" description="Polymerase beta nucleotidyltransferase" evidence="1">
    <location>
        <begin position="6"/>
        <end position="100"/>
    </location>
</feature>
<dbReference type="Gene3D" id="3.30.460.10">
    <property type="entry name" value="Beta Polymerase, domain 2"/>
    <property type="match status" value="1"/>
</dbReference>